<dbReference type="SMART" id="SM00516">
    <property type="entry name" value="SEC14"/>
    <property type="match status" value="1"/>
</dbReference>
<dbReference type="InParanoid" id="A0A1E7FNI6"/>
<dbReference type="AlphaFoldDB" id="A0A1E7FNI6"/>
<dbReference type="InterPro" id="IPR052578">
    <property type="entry name" value="PI_Transfer_CRAL-TRIO"/>
</dbReference>
<reference evidence="2 3" key="1">
    <citation type="submission" date="2016-09" db="EMBL/GenBank/DDBJ databases">
        <title>Extensive genetic diversity and differential bi-allelic expression allows diatom success in the polar Southern Ocean.</title>
        <authorList>
            <consortium name="DOE Joint Genome Institute"/>
            <person name="Mock T."/>
            <person name="Otillar R.P."/>
            <person name="Strauss J."/>
            <person name="Dupont C."/>
            <person name="Frickenhaus S."/>
            <person name="Maumus F."/>
            <person name="Mcmullan M."/>
            <person name="Sanges R."/>
            <person name="Schmutz J."/>
            <person name="Toseland A."/>
            <person name="Valas R."/>
            <person name="Veluchamy A."/>
            <person name="Ward B.J."/>
            <person name="Allen A."/>
            <person name="Barry K."/>
            <person name="Falciatore A."/>
            <person name="Ferrante M."/>
            <person name="Fortunato A.E."/>
            <person name="Gloeckner G."/>
            <person name="Gruber A."/>
            <person name="Hipkin R."/>
            <person name="Janech M."/>
            <person name="Kroth P."/>
            <person name="Leese F."/>
            <person name="Lindquist E."/>
            <person name="Lyon B.R."/>
            <person name="Martin J."/>
            <person name="Mayer C."/>
            <person name="Parker M."/>
            <person name="Quesneville H."/>
            <person name="Raymond J."/>
            <person name="Uhlig C."/>
            <person name="Valentin K.U."/>
            <person name="Worden A.Z."/>
            <person name="Armbrust E.V."/>
            <person name="Bowler C."/>
            <person name="Green B."/>
            <person name="Moulton V."/>
            <person name="Van Oosterhout C."/>
            <person name="Grigoriev I."/>
        </authorList>
    </citation>
    <scope>NUCLEOTIDE SEQUENCE [LARGE SCALE GENOMIC DNA]</scope>
    <source>
        <strain evidence="2 3">CCMP1102</strain>
    </source>
</reference>
<accession>A0A1E7FNI6</accession>
<dbReference type="KEGG" id="fcy:FRACYDRAFT_182287"/>
<dbReference type="SUPFAM" id="SSF52087">
    <property type="entry name" value="CRAL/TRIO domain"/>
    <property type="match status" value="1"/>
</dbReference>
<sequence length="278" mass="31941">MSRLSAQELETAARSSSYAYLKNPVPSQRNQFARRIVQKYLESKNGDVDVALEKVKNALRFRQGIQIDDLITAFDDNTVENDEDGDENNSTAEILKKHLSSKKYYVQGYDKYGRSTLYFIPRLVSEYDLEWTLKEAIYSIERAIACSRSEDGTSTINAVVDFSGFSLSQHSPPLEIGKQFLTTLRSHYAGHINRIYFINTPFSFSFLWNIFSPFIGTNTRDKILIVNDTQSKRRDVLDLYDLEEVPSWLVPGGENNRPLDVDEYLYELSFDTAFNNQS</sequence>
<dbReference type="InterPro" id="IPR001251">
    <property type="entry name" value="CRAL-TRIO_dom"/>
</dbReference>
<dbReference type="OrthoDB" id="1434354at2759"/>
<dbReference type="PROSITE" id="PS50191">
    <property type="entry name" value="CRAL_TRIO"/>
    <property type="match status" value="1"/>
</dbReference>
<dbReference type="Proteomes" id="UP000095751">
    <property type="component" value="Unassembled WGS sequence"/>
</dbReference>
<feature type="domain" description="CRAL-TRIO" evidence="1">
    <location>
        <begin position="91"/>
        <end position="249"/>
    </location>
</feature>
<protein>
    <submittedName>
        <fullName evidence="2">CRAL/TRIO domain-containing protein</fullName>
    </submittedName>
</protein>
<dbReference type="GO" id="GO:0008526">
    <property type="term" value="F:phosphatidylinositol transfer activity"/>
    <property type="evidence" value="ECO:0007669"/>
    <property type="project" value="TreeGrafter"/>
</dbReference>
<dbReference type="PANTHER" id="PTHR45824">
    <property type="entry name" value="GH16843P"/>
    <property type="match status" value="1"/>
</dbReference>
<organism evidence="2 3">
    <name type="scientific">Fragilariopsis cylindrus CCMP1102</name>
    <dbReference type="NCBI Taxonomy" id="635003"/>
    <lineage>
        <taxon>Eukaryota</taxon>
        <taxon>Sar</taxon>
        <taxon>Stramenopiles</taxon>
        <taxon>Ochrophyta</taxon>
        <taxon>Bacillariophyta</taxon>
        <taxon>Bacillariophyceae</taxon>
        <taxon>Bacillariophycidae</taxon>
        <taxon>Bacillariales</taxon>
        <taxon>Bacillariaceae</taxon>
        <taxon>Fragilariopsis</taxon>
    </lineage>
</organism>
<keyword evidence="3" id="KW-1185">Reference proteome</keyword>
<evidence type="ECO:0000313" key="2">
    <source>
        <dbReference type="EMBL" id="OEU19694.1"/>
    </source>
</evidence>
<proteinExistence type="predicted"/>
<dbReference type="CDD" id="cd00170">
    <property type="entry name" value="SEC14"/>
    <property type="match status" value="1"/>
</dbReference>
<evidence type="ECO:0000313" key="3">
    <source>
        <dbReference type="Proteomes" id="UP000095751"/>
    </source>
</evidence>
<dbReference type="PANTHER" id="PTHR45824:SF29">
    <property type="entry name" value="GH16843P"/>
    <property type="match status" value="1"/>
</dbReference>
<name>A0A1E7FNI6_9STRA</name>
<dbReference type="Pfam" id="PF00650">
    <property type="entry name" value="CRAL_TRIO"/>
    <property type="match status" value="1"/>
</dbReference>
<evidence type="ECO:0000259" key="1">
    <source>
        <dbReference type="PROSITE" id="PS50191"/>
    </source>
</evidence>
<dbReference type="InterPro" id="IPR036865">
    <property type="entry name" value="CRAL-TRIO_dom_sf"/>
</dbReference>
<dbReference type="EMBL" id="KV784355">
    <property type="protein sequence ID" value="OEU19694.1"/>
    <property type="molecule type" value="Genomic_DNA"/>
</dbReference>
<gene>
    <name evidence="2" type="ORF">FRACYDRAFT_182287</name>
</gene>
<dbReference type="Gene3D" id="3.40.525.10">
    <property type="entry name" value="CRAL-TRIO lipid binding domain"/>
    <property type="match status" value="1"/>
</dbReference>